<dbReference type="PROSITE" id="PS50995">
    <property type="entry name" value="HTH_MARR_2"/>
    <property type="match status" value="1"/>
</dbReference>
<reference evidence="5" key="2">
    <citation type="submission" date="2023-01" db="EMBL/GenBank/DDBJ databases">
        <authorList>
            <person name="Sun Q."/>
            <person name="Evtushenko L."/>
        </authorList>
    </citation>
    <scope>NUCLEOTIDE SEQUENCE</scope>
    <source>
        <strain evidence="5">VKM B-1513</strain>
    </source>
</reference>
<dbReference type="PANTHER" id="PTHR33164:SF107">
    <property type="entry name" value="TRANSCRIPTIONAL REGULATORY PROTEIN"/>
    <property type="match status" value="1"/>
</dbReference>
<dbReference type="PRINTS" id="PR00598">
    <property type="entry name" value="HTHMARR"/>
</dbReference>
<dbReference type="Pfam" id="PF12802">
    <property type="entry name" value="MarR_2"/>
    <property type="match status" value="1"/>
</dbReference>
<comment type="caution">
    <text evidence="5">The sequence shown here is derived from an EMBL/GenBank/DDBJ whole genome shotgun (WGS) entry which is preliminary data.</text>
</comment>
<keyword evidence="6" id="KW-1185">Reference proteome</keyword>
<dbReference type="SMART" id="SM00347">
    <property type="entry name" value="HTH_MARR"/>
    <property type="match status" value="1"/>
</dbReference>
<dbReference type="GO" id="GO:0006950">
    <property type="term" value="P:response to stress"/>
    <property type="evidence" value="ECO:0007669"/>
    <property type="project" value="TreeGrafter"/>
</dbReference>
<organism evidence="5 6">
    <name type="scientific">Maricaulis virginensis</name>
    <dbReference type="NCBI Taxonomy" id="144022"/>
    <lineage>
        <taxon>Bacteria</taxon>
        <taxon>Pseudomonadati</taxon>
        <taxon>Pseudomonadota</taxon>
        <taxon>Alphaproteobacteria</taxon>
        <taxon>Maricaulales</taxon>
        <taxon>Maricaulaceae</taxon>
        <taxon>Maricaulis</taxon>
    </lineage>
</organism>
<keyword evidence="3" id="KW-0804">Transcription</keyword>
<gene>
    <name evidence="5" type="ORF">GCM10017621_25100</name>
</gene>
<dbReference type="GO" id="GO:0003677">
    <property type="term" value="F:DNA binding"/>
    <property type="evidence" value="ECO:0007669"/>
    <property type="project" value="UniProtKB-KW"/>
</dbReference>
<dbReference type="GO" id="GO:0003700">
    <property type="term" value="F:DNA-binding transcription factor activity"/>
    <property type="evidence" value="ECO:0007669"/>
    <property type="project" value="InterPro"/>
</dbReference>
<keyword evidence="2" id="KW-0238">DNA-binding</keyword>
<dbReference type="InterPro" id="IPR000835">
    <property type="entry name" value="HTH_MarR-typ"/>
</dbReference>
<dbReference type="Gene3D" id="1.10.10.10">
    <property type="entry name" value="Winged helix-like DNA-binding domain superfamily/Winged helix DNA-binding domain"/>
    <property type="match status" value="1"/>
</dbReference>
<evidence type="ECO:0000256" key="3">
    <source>
        <dbReference type="ARBA" id="ARBA00023163"/>
    </source>
</evidence>
<dbReference type="AlphaFoldDB" id="A0A9W6INZ0"/>
<dbReference type="InterPro" id="IPR036390">
    <property type="entry name" value="WH_DNA-bd_sf"/>
</dbReference>
<accession>A0A9W6INZ0</accession>
<dbReference type="InterPro" id="IPR039422">
    <property type="entry name" value="MarR/SlyA-like"/>
</dbReference>
<evidence type="ECO:0000313" key="6">
    <source>
        <dbReference type="Proteomes" id="UP001143486"/>
    </source>
</evidence>
<protein>
    <submittedName>
        <fullName evidence="5">MarR family transcriptional regulator</fullName>
    </submittedName>
</protein>
<evidence type="ECO:0000259" key="4">
    <source>
        <dbReference type="PROSITE" id="PS50995"/>
    </source>
</evidence>
<dbReference type="PROSITE" id="PS01117">
    <property type="entry name" value="HTH_MARR_1"/>
    <property type="match status" value="1"/>
</dbReference>
<dbReference type="InterPro" id="IPR023187">
    <property type="entry name" value="Tscrpt_reg_MarR-type_CS"/>
</dbReference>
<dbReference type="PANTHER" id="PTHR33164">
    <property type="entry name" value="TRANSCRIPTIONAL REGULATOR, MARR FAMILY"/>
    <property type="match status" value="1"/>
</dbReference>
<dbReference type="Proteomes" id="UP001143486">
    <property type="component" value="Unassembled WGS sequence"/>
</dbReference>
<reference evidence="5" key="1">
    <citation type="journal article" date="2014" name="Int. J. Syst. Evol. Microbiol.">
        <title>Complete genome sequence of Corynebacterium casei LMG S-19264T (=DSM 44701T), isolated from a smear-ripened cheese.</title>
        <authorList>
            <consortium name="US DOE Joint Genome Institute (JGI-PGF)"/>
            <person name="Walter F."/>
            <person name="Albersmeier A."/>
            <person name="Kalinowski J."/>
            <person name="Ruckert C."/>
        </authorList>
    </citation>
    <scope>NUCLEOTIDE SEQUENCE</scope>
    <source>
        <strain evidence="5">VKM B-1513</strain>
    </source>
</reference>
<dbReference type="InterPro" id="IPR036388">
    <property type="entry name" value="WH-like_DNA-bd_sf"/>
</dbReference>
<dbReference type="RefSeq" id="WP_271187361.1">
    <property type="nucleotide sequence ID" value="NZ_BSFE01000007.1"/>
</dbReference>
<evidence type="ECO:0000256" key="1">
    <source>
        <dbReference type="ARBA" id="ARBA00023015"/>
    </source>
</evidence>
<evidence type="ECO:0000313" key="5">
    <source>
        <dbReference type="EMBL" id="GLK53002.1"/>
    </source>
</evidence>
<feature type="domain" description="HTH marR-type" evidence="4">
    <location>
        <begin position="8"/>
        <end position="141"/>
    </location>
</feature>
<dbReference type="EMBL" id="BSFE01000007">
    <property type="protein sequence ID" value="GLK53002.1"/>
    <property type="molecule type" value="Genomic_DNA"/>
</dbReference>
<evidence type="ECO:0000256" key="2">
    <source>
        <dbReference type="ARBA" id="ARBA00023125"/>
    </source>
</evidence>
<dbReference type="SUPFAM" id="SSF46785">
    <property type="entry name" value="Winged helix' DNA-binding domain"/>
    <property type="match status" value="1"/>
</dbReference>
<sequence length="144" mass="15873">MARARAVDRRLFLLLEIAARRMNRDADARLKKTAGVTTAQTAVLFLLARKGERRMGDIGETLSLNPPAVTGLVNRMEALGLVVKTASRTDKRSAVVSLTEKGRAVSDAADHVLRDLNLELEAWLGTDDADRLHDILTRLVTRDD</sequence>
<proteinExistence type="predicted"/>
<keyword evidence="1" id="KW-0805">Transcription regulation</keyword>
<name>A0A9W6INZ0_9PROT</name>